<dbReference type="Pfam" id="PF13474">
    <property type="entry name" value="SnoaL_3"/>
    <property type="match status" value="1"/>
</dbReference>
<dbReference type="InterPro" id="IPR032710">
    <property type="entry name" value="NTF2-like_dom_sf"/>
</dbReference>
<protein>
    <recommendedName>
        <fullName evidence="1">SnoaL-like domain-containing protein</fullName>
    </recommendedName>
</protein>
<dbReference type="Proteomes" id="UP000473854">
    <property type="component" value="Unassembled WGS sequence"/>
</dbReference>
<feature type="domain" description="SnoaL-like" evidence="1">
    <location>
        <begin position="27"/>
        <end position="140"/>
    </location>
</feature>
<dbReference type="EMBL" id="WLYL01000015">
    <property type="protein sequence ID" value="MTD11102.1"/>
    <property type="molecule type" value="Genomic_DNA"/>
</dbReference>
<dbReference type="Gene3D" id="3.10.450.50">
    <property type="match status" value="1"/>
</dbReference>
<evidence type="ECO:0000313" key="3">
    <source>
        <dbReference type="Proteomes" id="UP000473854"/>
    </source>
</evidence>
<proteinExistence type="predicted"/>
<gene>
    <name evidence="2" type="ORF">GIX10_06570</name>
</gene>
<dbReference type="SUPFAM" id="SSF54427">
    <property type="entry name" value="NTF2-like"/>
    <property type="match status" value="1"/>
</dbReference>
<sequence length="143" mass="16885">MDGVNLLFVQLIGDKHNAQEILFKTKQWDRVIESLDLQAITDMCSDHFKVFDVSSQQNNVSEFKQLWEKYSGDFVDDVRVYRRKVEIHAKSDLSFMHCYSKIDYADTTRALNLPWCRTTFCFERIQGKWKVAHQHISIPNSLH</sequence>
<evidence type="ECO:0000259" key="1">
    <source>
        <dbReference type="Pfam" id="PF13474"/>
    </source>
</evidence>
<comment type="caution">
    <text evidence="2">The sequence shown here is derived from an EMBL/GenBank/DDBJ whole genome shotgun (WGS) entry which is preliminary data.</text>
</comment>
<accession>A0A6L6GEL0</accession>
<reference evidence="2 3" key="1">
    <citation type="submission" date="2019-11" db="EMBL/GenBank/DDBJ databases">
        <authorList>
            <person name="An D."/>
        </authorList>
    </citation>
    <scope>NUCLEOTIDE SEQUENCE [LARGE SCALE GENOMIC DNA]</scope>
    <source>
        <strain evidence="2 3">YIM 103518</strain>
    </source>
</reference>
<dbReference type="InterPro" id="IPR037401">
    <property type="entry name" value="SnoaL-like"/>
</dbReference>
<organism evidence="2 3">
    <name type="scientific">Acinetobacter faecalis</name>
    <dbReference type="NCBI Taxonomy" id="2665161"/>
    <lineage>
        <taxon>Bacteria</taxon>
        <taxon>Pseudomonadati</taxon>
        <taxon>Pseudomonadota</taxon>
        <taxon>Gammaproteobacteria</taxon>
        <taxon>Moraxellales</taxon>
        <taxon>Moraxellaceae</taxon>
        <taxon>Acinetobacter</taxon>
    </lineage>
</organism>
<dbReference type="AlphaFoldDB" id="A0A6L6GEL0"/>
<name>A0A6L6GEL0_9GAMM</name>
<evidence type="ECO:0000313" key="2">
    <source>
        <dbReference type="EMBL" id="MTD11102.1"/>
    </source>
</evidence>